<feature type="transmembrane region" description="Helical" evidence="6">
    <location>
        <begin position="435"/>
        <end position="454"/>
    </location>
</feature>
<gene>
    <name evidence="7" type="ORF">FHU35_12335</name>
</gene>
<evidence type="ECO:0000256" key="4">
    <source>
        <dbReference type="ARBA" id="ARBA00022989"/>
    </source>
</evidence>
<evidence type="ECO:0000256" key="5">
    <source>
        <dbReference type="ARBA" id="ARBA00023136"/>
    </source>
</evidence>
<feature type="transmembrane region" description="Helical" evidence="6">
    <location>
        <begin position="235"/>
        <end position="255"/>
    </location>
</feature>
<name>A0A561U7J7_9PSEU</name>
<evidence type="ECO:0000256" key="2">
    <source>
        <dbReference type="ARBA" id="ARBA00022475"/>
    </source>
</evidence>
<dbReference type="Gene3D" id="1.20.1740.10">
    <property type="entry name" value="Amino acid/polyamine transporter I"/>
    <property type="match status" value="1"/>
</dbReference>
<dbReference type="PANTHER" id="PTHR42770:SF16">
    <property type="entry name" value="AMINO ACID PERMEASE"/>
    <property type="match status" value="1"/>
</dbReference>
<dbReference type="PANTHER" id="PTHR42770">
    <property type="entry name" value="AMINO ACID TRANSPORTER-RELATED"/>
    <property type="match status" value="1"/>
</dbReference>
<evidence type="ECO:0000313" key="7">
    <source>
        <dbReference type="EMBL" id="TWF95341.1"/>
    </source>
</evidence>
<feature type="transmembrane region" description="Helical" evidence="6">
    <location>
        <begin position="371"/>
        <end position="394"/>
    </location>
</feature>
<feature type="transmembrane region" description="Helical" evidence="6">
    <location>
        <begin position="276"/>
        <end position="306"/>
    </location>
</feature>
<evidence type="ECO:0000256" key="6">
    <source>
        <dbReference type="SAM" id="Phobius"/>
    </source>
</evidence>
<feature type="transmembrane region" description="Helical" evidence="6">
    <location>
        <begin position="342"/>
        <end position="359"/>
    </location>
</feature>
<evidence type="ECO:0000256" key="1">
    <source>
        <dbReference type="ARBA" id="ARBA00004651"/>
    </source>
</evidence>
<comment type="caution">
    <text evidence="7">The sequence shown here is derived from an EMBL/GenBank/DDBJ whole genome shotgun (WGS) entry which is preliminary data.</text>
</comment>
<dbReference type="InterPro" id="IPR050367">
    <property type="entry name" value="APC_superfamily"/>
</dbReference>
<dbReference type="GO" id="GO:0005886">
    <property type="term" value="C:plasma membrane"/>
    <property type="evidence" value="ECO:0007669"/>
    <property type="project" value="UniProtKB-SubCell"/>
</dbReference>
<proteinExistence type="predicted"/>
<reference evidence="7 8" key="1">
    <citation type="submission" date="2019-06" db="EMBL/GenBank/DDBJ databases">
        <title>Sequencing the genomes of 1000 actinobacteria strains.</title>
        <authorList>
            <person name="Klenk H.-P."/>
        </authorList>
    </citation>
    <scope>NUCLEOTIDE SEQUENCE [LARGE SCALE GENOMIC DNA]</scope>
    <source>
        <strain evidence="7 8">DSM 46699</strain>
    </source>
</reference>
<dbReference type="AlphaFoldDB" id="A0A561U7J7"/>
<dbReference type="InterPro" id="IPR002293">
    <property type="entry name" value="AA/rel_permease1"/>
</dbReference>
<keyword evidence="2" id="KW-1003">Cell membrane</keyword>
<feature type="transmembrane region" description="Helical" evidence="6">
    <location>
        <begin position="157"/>
        <end position="182"/>
    </location>
</feature>
<feature type="transmembrane region" description="Helical" evidence="6">
    <location>
        <begin position="53"/>
        <end position="71"/>
    </location>
</feature>
<feature type="transmembrane region" description="Helical" evidence="6">
    <location>
        <begin position="134"/>
        <end position="151"/>
    </location>
</feature>
<dbReference type="GO" id="GO:0022857">
    <property type="term" value="F:transmembrane transporter activity"/>
    <property type="evidence" value="ECO:0007669"/>
    <property type="project" value="InterPro"/>
</dbReference>
<feature type="transmembrane region" description="Helical" evidence="6">
    <location>
        <begin position="194"/>
        <end position="215"/>
    </location>
</feature>
<organism evidence="7 8">
    <name type="scientific">Saccharopolyspora dendranthemae</name>
    <dbReference type="NCBI Taxonomy" id="1181886"/>
    <lineage>
        <taxon>Bacteria</taxon>
        <taxon>Bacillati</taxon>
        <taxon>Actinomycetota</taxon>
        <taxon>Actinomycetes</taxon>
        <taxon>Pseudonocardiales</taxon>
        <taxon>Pseudonocardiaceae</taxon>
        <taxon>Saccharopolyspora</taxon>
    </lineage>
</organism>
<accession>A0A561U7J7</accession>
<keyword evidence="8" id="KW-1185">Reference proteome</keyword>
<keyword evidence="5 6" id="KW-0472">Membrane</keyword>
<evidence type="ECO:0000313" key="8">
    <source>
        <dbReference type="Proteomes" id="UP000316184"/>
    </source>
</evidence>
<keyword evidence="3 6" id="KW-0812">Transmembrane</keyword>
<keyword evidence="4 6" id="KW-1133">Transmembrane helix</keyword>
<dbReference type="PIRSF" id="PIRSF006060">
    <property type="entry name" value="AA_transporter"/>
    <property type="match status" value="1"/>
</dbReference>
<comment type="subcellular location">
    <subcellularLocation>
        <location evidence="1">Cell membrane</location>
        <topology evidence="1">Multi-pass membrane protein</topology>
    </subcellularLocation>
</comment>
<protein>
    <submittedName>
        <fullName evidence="7">Amino acid/polyamine/organocation transporter (APC superfamily)</fullName>
    </submittedName>
</protein>
<feature type="transmembrane region" description="Helical" evidence="6">
    <location>
        <begin position="21"/>
        <end position="47"/>
    </location>
</feature>
<dbReference type="OrthoDB" id="137613at2"/>
<sequence length="490" mass="50232">MTASGTDSTHGLGRDQLGTAGVTFLVLAAVAPLTAAVVVASLAIGLGAGGGTVVAYIAVAVVLLLFAVGYAQMSREVVSAGGFYAFVVRGLGRPTGLIAGFLATTGYNVFVAGAMGTAGFYASSVLAQLTGIHLHWYACALVIMGSAFLLARSGISISATALGIALVLEVLVLIAFSAAVLVRTGFSFEAFSPAAITGGAPAIGLLLASTAFLGFEATSLFSEEAKRPWRTVPRATYLSIVLIGLIHGVTVWAVVSAVGVADAQRVAEAHLADGDLLFVLIGEHLGGFLLGVAMILLVVSLFAAQLAFHNVAGRYLFALGRARVLPVALARTRESGVPLRALSVNVAFAVVVAAPFAVLDLDVLTTLVPVMVGFGTLCIIVLQALAALSIVVHFRRSADPRWWSTLVAPGLGFLGLTAISAMAVANFALLAGSDAPYVTVLPWLLPVAVIAGLAHAAHLRATRPEVYANLDADLERFGGTRNTSAAERGC</sequence>
<dbReference type="Pfam" id="PF13520">
    <property type="entry name" value="AA_permease_2"/>
    <property type="match status" value="1"/>
</dbReference>
<evidence type="ECO:0000256" key="3">
    <source>
        <dbReference type="ARBA" id="ARBA00022692"/>
    </source>
</evidence>
<dbReference type="Proteomes" id="UP000316184">
    <property type="component" value="Unassembled WGS sequence"/>
</dbReference>
<feature type="transmembrane region" description="Helical" evidence="6">
    <location>
        <begin position="406"/>
        <end position="429"/>
    </location>
</feature>
<dbReference type="EMBL" id="VIWX01000002">
    <property type="protein sequence ID" value="TWF95341.1"/>
    <property type="molecule type" value="Genomic_DNA"/>
</dbReference>
<dbReference type="RefSeq" id="WP_145738337.1">
    <property type="nucleotide sequence ID" value="NZ_VIWX01000002.1"/>
</dbReference>